<dbReference type="EMBL" id="QSVB01000002">
    <property type="protein sequence ID" value="RGN93348.1"/>
    <property type="molecule type" value="Genomic_DNA"/>
</dbReference>
<name>A0A3E5EWZ9_9FIRM</name>
<reference evidence="1 2" key="1">
    <citation type="submission" date="2018-08" db="EMBL/GenBank/DDBJ databases">
        <title>A genome reference for cultivated species of the human gut microbiota.</title>
        <authorList>
            <person name="Zou Y."/>
            <person name="Xue W."/>
            <person name="Luo G."/>
        </authorList>
    </citation>
    <scope>NUCLEOTIDE SEQUENCE [LARGE SCALE GENOMIC DNA]</scope>
    <source>
        <strain evidence="1 2">OM03-2</strain>
    </source>
</reference>
<protein>
    <recommendedName>
        <fullName evidence="3">DUF961 domain-containing protein</fullName>
    </recommendedName>
</protein>
<accession>A0A3E5EWZ9</accession>
<proteinExistence type="predicted"/>
<evidence type="ECO:0000313" key="2">
    <source>
        <dbReference type="Proteomes" id="UP000260841"/>
    </source>
</evidence>
<gene>
    <name evidence="1" type="ORF">DXB36_03275</name>
</gene>
<organism evidence="1 2">
    <name type="scientific">Dorea formicigenerans</name>
    <dbReference type="NCBI Taxonomy" id="39486"/>
    <lineage>
        <taxon>Bacteria</taxon>
        <taxon>Bacillati</taxon>
        <taxon>Bacillota</taxon>
        <taxon>Clostridia</taxon>
        <taxon>Lachnospirales</taxon>
        <taxon>Lachnospiraceae</taxon>
        <taxon>Dorea</taxon>
    </lineage>
</organism>
<dbReference type="AlphaFoldDB" id="A0A3E5EWZ9"/>
<evidence type="ECO:0000313" key="1">
    <source>
        <dbReference type="EMBL" id="RGN93348.1"/>
    </source>
</evidence>
<evidence type="ECO:0008006" key="3">
    <source>
        <dbReference type="Google" id="ProtNLM"/>
    </source>
</evidence>
<dbReference type="Proteomes" id="UP000260841">
    <property type="component" value="Unassembled WGS sequence"/>
</dbReference>
<sequence length="115" mass="12894">MKKLSKFTSFDFEAFSEGKKYLSTGIQPMKDPETGNRTGTKVASVIIKDRTDYGISEDGTKVSNLFEKIVFKVPKIIDIPINVEIIPINPVAKVWGEFQNQLSVRADDIQVVSKQ</sequence>
<comment type="caution">
    <text evidence="1">The sequence shown here is derived from an EMBL/GenBank/DDBJ whole genome shotgun (WGS) entry which is preliminary data.</text>
</comment>
<dbReference type="RefSeq" id="WP_117605999.1">
    <property type="nucleotide sequence ID" value="NZ_QSVB01000002.1"/>
</dbReference>